<keyword evidence="5" id="KW-0479">Metal-binding</keyword>
<dbReference type="InterPro" id="IPR007219">
    <property type="entry name" value="XnlR_reg_dom"/>
</dbReference>
<dbReference type="InterPro" id="IPR036236">
    <property type="entry name" value="Znf_C2H2_sf"/>
</dbReference>
<dbReference type="PANTHER" id="PTHR40626:SF10">
    <property type="entry name" value="C2H2-TYPE DOMAIN-CONTAINING PROTEIN"/>
    <property type="match status" value="1"/>
</dbReference>
<feature type="region of interest" description="Disordered" evidence="14">
    <location>
        <begin position="242"/>
        <end position="263"/>
    </location>
</feature>
<keyword evidence="3" id="KW-0808">Transferase</keyword>
<evidence type="ECO:0000256" key="1">
    <source>
        <dbReference type="ARBA" id="ARBA00004123"/>
    </source>
</evidence>
<dbReference type="PROSITE" id="PS50157">
    <property type="entry name" value="ZINC_FINGER_C2H2_2"/>
    <property type="match status" value="2"/>
</dbReference>
<dbReference type="Gene3D" id="3.30.160.60">
    <property type="entry name" value="Classic Zinc Finger"/>
    <property type="match status" value="2"/>
</dbReference>
<dbReference type="GO" id="GO:0006351">
    <property type="term" value="P:DNA-templated transcription"/>
    <property type="evidence" value="ECO:0007669"/>
    <property type="project" value="InterPro"/>
</dbReference>
<evidence type="ECO:0000256" key="2">
    <source>
        <dbReference type="ARBA" id="ARBA00022603"/>
    </source>
</evidence>
<feature type="domain" description="C2H2-type" evidence="15">
    <location>
        <begin position="293"/>
        <end position="320"/>
    </location>
</feature>
<dbReference type="PANTHER" id="PTHR40626">
    <property type="entry name" value="MIP31509P"/>
    <property type="match status" value="1"/>
</dbReference>
<dbReference type="STRING" id="1448318.A0A319FMT7"/>
<dbReference type="SMART" id="SM00355">
    <property type="entry name" value="ZnF_C2H2"/>
    <property type="match status" value="2"/>
</dbReference>
<dbReference type="PROSITE" id="PS00028">
    <property type="entry name" value="ZINC_FINGER_C2H2_1"/>
    <property type="match status" value="1"/>
</dbReference>
<accession>A0A319FMT7</accession>
<evidence type="ECO:0000256" key="6">
    <source>
        <dbReference type="ARBA" id="ARBA00022737"/>
    </source>
</evidence>
<evidence type="ECO:0000256" key="11">
    <source>
        <dbReference type="ARBA" id="ARBA00023242"/>
    </source>
</evidence>
<keyword evidence="4" id="KW-0949">S-adenosyl-L-methionine</keyword>
<evidence type="ECO:0000313" key="16">
    <source>
        <dbReference type="EMBL" id="PYI11013.1"/>
    </source>
</evidence>
<dbReference type="GO" id="GO:0000981">
    <property type="term" value="F:DNA-binding transcription factor activity, RNA polymerase II-specific"/>
    <property type="evidence" value="ECO:0007669"/>
    <property type="project" value="InterPro"/>
</dbReference>
<dbReference type="GO" id="GO:0000978">
    <property type="term" value="F:RNA polymerase II cis-regulatory region sequence-specific DNA binding"/>
    <property type="evidence" value="ECO:0007669"/>
    <property type="project" value="InterPro"/>
</dbReference>
<keyword evidence="7 13" id="KW-0863">Zinc-finger</keyword>
<evidence type="ECO:0000256" key="5">
    <source>
        <dbReference type="ARBA" id="ARBA00022723"/>
    </source>
</evidence>
<gene>
    <name evidence="16" type="ORF">BO78DRAFT_426072</name>
</gene>
<evidence type="ECO:0000313" key="17">
    <source>
        <dbReference type="Proteomes" id="UP000248423"/>
    </source>
</evidence>
<dbReference type="EMBL" id="KZ826319">
    <property type="protein sequence ID" value="PYI11013.1"/>
    <property type="molecule type" value="Genomic_DNA"/>
</dbReference>
<reference evidence="16 17" key="1">
    <citation type="submission" date="2018-02" db="EMBL/GenBank/DDBJ databases">
        <title>The genomes of Aspergillus section Nigri reveals drivers in fungal speciation.</title>
        <authorList>
            <consortium name="DOE Joint Genome Institute"/>
            <person name="Vesth T.C."/>
            <person name="Nybo J."/>
            <person name="Theobald S."/>
            <person name="Brandl J."/>
            <person name="Frisvad J.C."/>
            <person name="Nielsen K.F."/>
            <person name="Lyhne E.K."/>
            <person name="Kogle M.E."/>
            <person name="Kuo A."/>
            <person name="Riley R."/>
            <person name="Clum A."/>
            <person name="Nolan M."/>
            <person name="Lipzen A."/>
            <person name="Salamov A."/>
            <person name="Henrissat B."/>
            <person name="Wiebenga A."/>
            <person name="De vries R.P."/>
            <person name="Grigoriev I.V."/>
            <person name="Mortensen U.H."/>
            <person name="Andersen M.R."/>
            <person name="Baker S.E."/>
        </authorList>
    </citation>
    <scope>NUCLEOTIDE SEQUENCE [LARGE SCALE GENOMIC DNA]</scope>
    <source>
        <strain evidence="16 17">CBS 121057</strain>
    </source>
</reference>
<evidence type="ECO:0000259" key="15">
    <source>
        <dbReference type="PROSITE" id="PS50157"/>
    </source>
</evidence>
<evidence type="ECO:0000256" key="14">
    <source>
        <dbReference type="SAM" id="MobiDB-lite"/>
    </source>
</evidence>
<dbReference type="VEuPathDB" id="FungiDB:BO78DRAFT_426072"/>
<comment type="similarity">
    <text evidence="12">Belongs to the class I-like SAM-binding methyltransferase superfamily. Cation-dependent O-methyltransferase family.</text>
</comment>
<keyword evidence="2" id="KW-0489">Methyltransferase</keyword>
<name>A0A319FMT7_ASPSB</name>
<proteinExistence type="inferred from homology"/>
<keyword evidence="11" id="KW-0539">Nucleus</keyword>
<dbReference type="CDD" id="cd12148">
    <property type="entry name" value="fungal_TF_MHR"/>
    <property type="match status" value="1"/>
</dbReference>
<dbReference type="Gene3D" id="3.40.50.150">
    <property type="entry name" value="Vaccinia Virus protein VP39"/>
    <property type="match status" value="1"/>
</dbReference>
<dbReference type="OrthoDB" id="654211at2759"/>
<dbReference type="InterPro" id="IPR029063">
    <property type="entry name" value="SAM-dependent_MTases_sf"/>
</dbReference>
<feature type="region of interest" description="Disordered" evidence="14">
    <location>
        <begin position="347"/>
        <end position="373"/>
    </location>
</feature>
<dbReference type="PROSITE" id="PS51682">
    <property type="entry name" value="SAM_OMT_I"/>
    <property type="match status" value="1"/>
</dbReference>
<keyword evidence="6" id="KW-0677">Repeat</keyword>
<dbReference type="AlphaFoldDB" id="A0A319FMT7"/>
<dbReference type="SUPFAM" id="SSF53335">
    <property type="entry name" value="S-adenosyl-L-methionine-dependent methyltransferases"/>
    <property type="match status" value="1"/>
</dbReference>
<evidence type="ECO:0000256" key="7">
    <source>
        <dbReference type="ARBA" id="ARBA00022771"/>
    </source>
</evidence>
<dbReference type="Pfam" id="PF04082">
    <property type="entry name" value="Fungal_trans"/>
    <property type="match status" value="1"/>
</dbReference>
<dbReference type="GO" id="GO:0005634">
    <property type="term" value="C:nucleus"/>
    <property type="evidence" value="ECO:0007669"/>
    <property type="project" value="UniProtKB-SubCell"/>
</dbReference>
<protein>
    <recommendedName>
        <fullName evidence="15">C2H2-type domain-containing protein</fullName>
    </recommendedName>
</protein>
<feature type="compositionally biased region" description="Polar residues" evidence="14">
    <location>
        <begin position="253"/>
        <end position="262"/>
    </location>
</feature>
<dbReference type="InterPro" id="IPR002935">
    <property type="entry name" value="SAM_O-MeTrfase"/>
</dbReference>
<evidence type="ECO:0000256" key="3">
    <source>
        <dbReference type="ARBA" id="ARBA00022679"/>
    </source>
</evidence>
<dbReference type="Pfam" id="PF13578">
    <property type="entry name" value="Methyltransf_24"/>
    <property type="match status" value="1"/>
</dbReference>
<feature type="domain" description="C2H2-type" evidence="15">
    <location>
        <begin position="321"/>
        <end position="344"/>
    </location>
</feature>
<keyword evidence="10" id="KW-0804">Transcription</keyword>
<dbReference type="GO" id="GO:0000785">
    <property type="term" value="C:chromatin"/>
    <property type="evidence" value="ECO:0007669"/>
    <property type="project" value="TreeGrafter"/>
</dbReference>
<comment type="subcellular location">
    <subcellularLocation>
        <location evidence="1">Nucleus</location>
    </subcellularLocation>
</comment>
<dbReference type="GO" id="GO:0032259">
    <property type="term" value="P:methylation"/>
    <property type="evidence" value="ECO:0007669"/>
    <property type="project" value="UniProtKB-KW"/>
</dbReference>
<keyword evidence="17" id="KW-1185">Reference proteome</keyword>
<dbReference type="InterPro" id="IPR013087">
    <property type="entry name" value="Znf_C2H2_type"/>
</dbReference>
<evidence type="ECO:0000256" key="4">
    <source>
        <dbReference type="ARBA" id="ARBA00022691"/>
    </source>
</evidence>
<dbReference type="GO" id="GO:0008270">
    <property type="term" value="F:zinc ion binding"/>
    <property type="evidence" value="ECO:0007669"/>
    <property type="project" value="UniProtKB-KW"/>
</dbReference>
<evidence type="ECO:0000256" key="13">
    <source>
        <dbReference type="PROSITE-ProRule" id="PRU00042"/>
    </source>
</evidence>
<dbReference type="FunFam" id="3.30.160.60:FF:000446">
    <property type="entry name" value="Zinc finger protein"/>
    <property type="match status" value="1"/>
</dbReference>
<keyword evidence="8" id="KW-0862">Zinc</keyword>
<evidence type="ECO:0000256" key="8">
    <source>
        <dbReference type="ARBA" id="ARBA00022833"/>
    </source>
</evidence>
<evidence type="ECO:0000256" key="12">
    <source>
        <dbReference type="ARBA" id="ARBA00023453"/>
    </source>
</evidence>
<organism evidence="16 17">
    <name type="scientific">Aspergillus sclerotiicarbonarius (strain CBS 121057 / IBT 28362)</name>
    <dbReference type="NCBI Taxonomy" id="1448318"/>
    <lineage>
        <taxon>Eukaryota</taxon>
        <taxon>Fungi</taxon>
        <taxon>Dikarya</taxon>
        <taxon>Ascomycota</taxon>
        <taxon>Pezizomycotina</taxon>
        <taxon>Eurotiomycetes</taxon>
        <taxon>Eurotiomycetidae</taxon>
        <taxon>Eurotiales</taxon>
        <taxon>Aspergillaceae</taxon>
        <taxon>Aspergillus</taxon>
        <taxon>Aspergillus subgen. Circumdati</taxon>
    </lineage>
</organism>
<evidence type="ECO:0000256" key="9">
    <source>
        <dbReference type="ARBA" id="ARBA00023015"/>
    </source>
</evidence>
<dbReference type="InterPro" id="IPR051059">
    <property type="entry name" value="VerF-like"/>
</dbReference>
<feature type="region of interest" description="Disordered" evidence="14">
    <location>
        <begin position="622"/>
        <end position="653"/>
    </location>
</feature>
<dbReference type="GO" id="GO:0008171">
    <property type="term" value="F:O-methyltransferase activity"/>
    <property type="evidence" value="ECO:0007669"/>
    <property type="project" value="InterPro"/>
</dbReference>
<dbReference type="Proteomes" id="UP000248423">
    <property type="component" value="Unassembled WGS sequence"/>
</dbReference>
<dbReference type="SUPFAM" id="SSF57667">
    <property type="entry name" value="beta-beta-alpha zinc fingers"/>
    <property type="match status" value="1"/>
</dbReference>
<sequence>MASPNPVDAPPHVLQLLSELHKVSLEQEALISPTGKTFSAKIIGDLQAKHPAANPQEEFDQMMLDKFIALDEDKCQFTYQLINAMGATNVVEAGTSFGVSTIYLALAVAKTKAATSKAGTVIATEKEKAKADVARKYWVQCGATVEEQIDLREGDLLETLKENLPEIDLLLLDIWSKLALPTLKTVLPRLRPGAVVLTDNTISGAQGYAELLAFLRSPESGFRNMTLPFTNGFEMSVYQPQSQQTLDRDTVQPRDNATQEETQGWAGRTAYGPDEEAAIPDQPSKANKNKRAFRCQFRSKDFLRNEHLQRHERLHTKEKPFRCTVCSQGFTRSDLLARHARMAHEDGIIDDETQAAHPHRQRSPPRSRAMPGDMQSAVDFPFSHVMSYPEQSAAPNLETPSGDSLAPATVPSANVPHMPWAEPTSNFGDFALFIDSMMMPCGSTLSTAPDQPILQFSPTPIFGSLNSAQTQSQSQGLHVPTDTSTPRLFDEFTSTLPSFEPSFKPSQEPGKITQETWNHLLAEIQMFTPVLPPHFFLPSLHTMTRYITAYFSGFHRHLPLIHVPTFSPTKNPVELILAMATIGAQSAFDHDHAIMFYKTSLAICHERLRCRKAQHRERAFSTIDRLPTDAQPSQPPLSPLAQGPHPGRGTDDQFDPLPLAQTLLVLMAMATWGNSKAIFNEAVEIQTILASYVRQENLLNPRSPQDTTWHSWIKTEGINRTITIIFCFFIFHTIVYNTPPPIVNSELQIHLPSRETDWEVASEGAWKEARSKSPPETTFQSSFSLLFSHVPDQPPVTYSSLGGYTLILALIQHIYFLRETSKHRPNHALSPTDVTEVEQALRTWQRGWDQDPESFLGPGSPRGPISFNSTALLRIAYMRLNVDLGPCRALTTHSPHELPTSMYRYHQTLPMTLSSRLTRAVLYSAHALSIPVKIGVNIVARNQASAWSLQHALCALKCAFVISQWLIAVQSRVEDGSTPDDEEEVRLLAYITDMVAEADPAGENGPGRLDLCTRVIRIWAKLLSGDAVWDVVRLIGKALAEYACMLEGRATGVLA</sequence>
<evidence type="ECO:0000256" key="10">
    <source>
        <dbReference type="ARBA" id="ARBA00023163"/>
    </source>
</evidence>
<keyword evidence="9" id="KW-0805">Transcription regulation</keyword>